<dbReference type="SUPFAM" id="SSF52091">
    <property type="entry name" value="SpoIIaa-like"/>
    <property type="match status" value="1"/>
</dbReference>
<dbReference type="AlphaFoldDB" id="A0A7X1J5V5"/>
<dbReference type="InterPro" id="IPR036513">
    <property type="entry name" value="STAS_dom_sf"/>
</dbReference>
<gene>
    <name evidence="2" type="ORF">H4N64_24800</name>
</gene>
<feature type="domain" description="STAS" evidence="1">
    <location>
        <begin position="30"/>
        <end position="142"/>
    </location>
</feature>
<proteinExistence type="predicted"/>
<protein>
    <submittedName>
        <fullName evidence="2">STAS domain-containing protein</fullName>
    </submittedName>
</protein>
<dbReference type="Pfam" id="PF01740">
    <property type="entry name" value="STAS"/>
    <property type="match status" value="1"/>
</dbReference>
<organism evidence="2 3">
    <name type="scientific">Streptomyces cupreus</name>
    <dbReference type="NCBI Taxonomy" id="2759956"/>
    <lineage>
        <taxon>Bacteria</taxon>
        <taxon>Bacillati</taxon>
        <taxon>Actinomycetota</taxon>
        <taxon>Actinomycetes</taxon>
        <taxon>Kitasatosporales</taxon>
        <taxon>Streptomycetaceae</taxon>
        <taxon>Streptomyces</taxon>
    </lineage>
</organism>
<dbReference type="RefSeq" id="WP_186284622.1">
    <property type="nucleotide sequence ID" value="NZ_JACMSF010000029.1"/>
</dbReference>
<name>A0A7X1J5V5_9ACTN</name>
<evidence type="ECO:0000313" key="3">
    <source>
        <dbReference type="Proteomes" id="UP000584670"/>
    </source>
</evidence>
<reference evidence="2 3" key="1">
    <citation type="submission" date="2020-08" db="EMBL/GenBank/DDBJ databases">
        <title>Streptomyces sp. PSKA01 genome sequencing and assembly.</title>
        <authorList>
            <person name="Mandal S."/>
            <person name="Maiti P.K."/>
            <person name="Das P."/>
        </authorList>
    </citation>
    <scope>NUCLEOTIDE SEQUENCE [LARGE SCALE GENOMIC DNA]</scope>
    <source>
        <strain evidence="2 3">PSKA01</strain>
    </source>
</reference>
<comment type="caution">
    <text evidence="2">The sequence shown here is derived from an EMBL/GenBank/DDBJ whole genome shotgun (WGS) entry which is preliminary data.</text>
</comment>
<dbReference type="InterPro" id="IPR002645">
    <property type="entry name" value="STAS_dom"/>
</dbReference>
<sequence>MPEPSHVREPRGRGWLWRQASRLLHRLLRLRRDSRAAPNHVVVRLSGEVTAQNAGHIGKRLQEVLSRQPAILEIDIEDVTYVSSDGAAAFFTSVRTARARGTRVVVTHVRRQPRGTLNLLGLERVLDVYEGDVSLGSRGGDQ</sequence>
<dbReference type="PANTHER" id="PTHR33495">
    <property type="entry name" value="ANTI-SIGMA FACTOR ANTAGONIST TM_1081-RELATED-RELATED"/>
    <property type="match status" value="1"/>
</dbReference>
<dbReference type="EMBL" id="JACMSF010000029">
    <property type="protein sequence ID" value="MBC2904755.1"/>
    <property type="molecule type" value="Genomic_DNA"/>
</dbReference>
<dbReference type="PANTHER" id="PTHR33495:SF2">
    <property type="entry name" value="ANTI-SIGMA FACTOR ANTAGONIST TM_1081-RELATED"/>
    <property type="match status" value="1"/>
</dbReference>
<evidence type="ECO:0000313" key="2">
    <source>
        <dbReference type="EMBL" id="MBC2904755.1"/>
    </source>
</evidence>
<evidence type="ECO:0000259" key="1">
    <source>
        <dbReference type="PROSITE" id="PS50801"/>
    </source>
</evidence>
<keyword evidence="3" id="KW-1185">Reference proteome</keyword>
<accession>A0A7X1J5V5</accession>
<dbReference type="PROSITE" id="PS50801">
    <property type="entry name" value="STAS"/>
    <property type="match status" value="1"/>
</dbReference>
<dbReference type="Gene3D" id="3.30.750.24">
    <property type="entry name" value="STAS domain"/>
    <property type="match status" value="1"/>
</dbReference>
<dbReference type="Proteomes" id="UP000584670">
    <property type="component" value="Unassembled WGS sequence"/>
</dbReference>
<dbReference type="GO" id="GO:0043856">
    <property type="term" value="F:anti-sigma factor antagonist activity"/>
    <property type="evidence" value="ECO:0007669"/>
    <property type="project" value="TreeGrafter"/>
</dbReference>
<dbReference type="CDD" id="cd07043">
    <property type="entry name" value="STAS_anti-anti-sigma_factors"/>
    <property type="match status" value="1"/>
</dbReference>